<protein>
    <submittedName>
        <fullName evidence="2">Uncharacterized protein</fullName>
    </submittedName>
</protein>
<proteinExistence type="predicted"/>
<evidence type="ECO:0000313" key="2">
    <source>
        <dbReference type="EMBL" id="GFY92939.1"/>
    </source>
</evidence>
<reference evidence="2 3" key="1">
    <citation type="submission" date="2019-07" db="EMBL/GenBank/DDBJ databases">
        <title>De Novo Assembly of kiwifruit Actinidia rufa.</title>
        <authorList>
            <person name="Sugita-Konishi S."/>
            <person name="Sato K."/>
            <person name="Mori E."/>
            <person name="Abe Y."/>
            <person name="Kisaki G."/>
            <person name="Hamano K."/>
            <person name="Suezawa K."/>
            <person name="Otani M."/>
            <person name="Fukuda T."/>
            <person name="Manabe T."/>
            <person name="Gomi K."/>
            <person name="Tabuchi M."/>
            <person name="Akimitsu K."/>
            <person name="Kataoka I."/>
        </authorList>
    </citation>
    <scope>NUCLEOTIDE SEQUENCE [LARGE SCALE GENOMIC DNA]</scope>
    <source>
        <strain evidence="3">cv. Fuchu</strain>
    </source>
</reference>
<evidence type="ECO:0000313" key="3">
    <source>
        <dbReference type="Proteomes" id="UP000585474"/>
    </source>
</evidence>
<feature type="region of interest" description="Disordered" evidence="1">
    <location>
        <begin position="1"/>
        <end position="77"/>
    </location>
</feature>
<evidence type="ECO:0000256" key="1">
    <source>
        <dbReference type="SAM" id="MobiDB-lite"/>
    </source>
</evidence>
<dbReference type="AlphaFoldDB" id="A0A7J0F3W5"/>
<gene>
    <name evidence="2" type="ORF">Acr_08g0013350</name>
</gene>
<sequence>MPRRAASRKRLLPPPLPLPSRRTMASRFFRSTQSISASSCSRPSSLDPPPDPPLDPPPVQEGLVSTSSDHVKAKDDD</sequence>
<feature type="compositionally biased region" description="Pro residues" evidence="1">
    <location>
        <begin position="46"/>
        <end position="59"/>
    </location>
</feature>
<keyword evidence="3" id="KW-1185">Reference proteome</keyword>
<organism evidence="2 3">
    <name type="scientific">Actinidia rufa</name>
    <dbReference type="NCBI Taxonomy" id="165716"/>
    <lineage>
        <taxon>Eukaryota</taxon>
        <taxon>Viridiplantae</taxon>
        <taxon>Streptophyta</taxon>
        <taxon>Embryophyta</taxon>
        <taxon>Tracheophyta</taxon>
        <taxon>Spermatophyta</taxon>
        <taxon>Magnoliopsida</taxon>
        <taxon>eudicotyledons</taxon>
        <taxon>Gunneridae</taxon>
        <taxon>Pentapetalae</taxon>
        <taxon>asterids</taxon>
        <taxon>Ericales</taxon>
        <taxon>Actinidiaceae</taxon>
        <taxon>Actinidia</taxon>
    </lineage>
</organism>
<comment type="caution">
    <text evidence="2">The sequence shown here is derived from an EMBL/GenBank/DDBJ whole genome shotgun (WGS) entry which is preliminary data.</text>
</comment>
<dbReference type="Proteomes" id="UP000585474">
    <property type="component" value="Unassembled WGS sequence"/>
</dbReference>
<feature type="compositionally biased region" description="Basic residues" evidence="1">
    <location>
        <begin position="1"/>
        <end position="11"/>
    </location>
</feature>
<feature type="compositionally biased region" description="Polar residues" evidence="1">
    <location>
        <begin position="29"/>
        <end position="42"/>
    </location>
</feature>
<accession>A0A7J0F3W5</accession>
<name>A0A7J0F3W5_9ERIC</name>
<dbReference type="EMBL" id="BJWL01000008">
    <property type="protein sequence ID" value="GFY92939.1"/>
    <property type="molecule type" value="Genomic_DNA"/>
</dbReference>